<proteinExistence type="predicted"/>
<comment type="caution">
    <text evidence="2">The sequence shown here is derived from an EMBL/GenBank/DDBJ whole genome shotgun (WGS) entry which is preliminary data.</text>
</comment>
<gene>
    <name evidence="2" type="ORF">ABMA28_007684</name>
</gene>
<dbReference type="Proteomes" id="UP001549921">
    <property type="component" value="Unassembled WGS sequence"/>
</dbReference>
<name>A0ABD0SIC9_LOXSC</name>
<feature type="region of interest" description="Disordered" evidence="1">
    <location>
        <begin position="222"/>
        <end position="250"/>
    </location>
</feature>
<evidence type="ECO:0000313" key="2">
    <source>
        <dbReference type="EMBL" id="KAL0819598.1"/>
    </source>
</evidence>
<reference evidence="2 3" key="1">
    <citation type="submission" date="2024-06" db="EMBL/GenBank/DDBJ databases">
        <title>A chromosome-level genome assembly of beet webworm, Loxostege sticticalis.</title>
        <authorList>
            <person name="Zhang Y."/>
        </authorList>
    </citation>
    <scope>NUCLEOTIDE SEQUENCE [LARGE SCALE GENOMIC DNA]</scope>
    <source>
        <strain evidence="2">AQ028</strain>
        <tissue evidence="2">Male pupae</tissue>
    </source>
</reference>
<evidence type="ECO:0000313" key="3">
    <source>
        <dbReference type="Proteomes" id="UP001549921"/>
    </source>
</evidence>
<organism evidence="2 3">
    <name type="scientific">Loxostege sticticalis</name>
    <name type="common">Beet webworm moth</name>
    <dbReference type="NCBI Taxonomy" id="481309"/>
    <lineage>
        <taxon>Eukaryota</taxon>
        <taxon>Metazoa</taxon>
        <taxon>Ecdysozoa</taxon>
        <taxon>Arthropoda</taxon>
        <taxon>Hexapoda</taxon>
        <taxon>Insecta</taxon>
        <taxon>Pterygota</taxon>
        <taxon>Neoptera</taxon>
        <taxon>Endopterygota</taxon>
        <taxon>Lepidoptera</taxon>
        <taxon>Glossata</taxon>
        <taxon>Ditrysia</taxon>
        <taxon>Pyraloidea</taxon>
        <taxon>Crambidae</taxon>
        <taxon>Pyraustinae</taxon>
        <taxon>Loxostege</taxon>
    </lineage>
</organism>
<accession>A0ABD0SIC9</accession>
<protein>
    <submittedName>
        <fullName evidence="2">Uncharacterized protein</fullName>
    </submittedName>
</protein>
<dbReference type="EMBL" id="JBEDNZ010000020">
    <property type="protein sequence ID" value="KAL0819598.1"/>
    <property type="molecule type" value="Genomic_DNA"/>
</dbReference>
<sequence>MTETQVSSLLEAFARSQQQANRILFESILTTLNRTTSTGPEVPLPPSPPMTAHETQYRSGSFAKCTARFDGRADDADKLEAFLDAIITYKECLSVSDEHALRGLPILLEDDAAVWWRGIKNSVHTWDDAVARLRGMYGAARPAYKILREIFAQEQGQQRCDVFISRTRALIAKLPYELDECIQIDFVYGLLDRRVRKRITRESVVSLDKLVDRAREFEESLAEVTHGDAGKGPRGTTGTHPKPKPTVSSNPHRVVALVGGLLVAFPTLLHEISMTCP</sequence>
<dbReference type="AlphaFoldDB" id="A0ABD0SIC9"/>
<evidence type="ECO:0000256" key="1">
    <source>
        <dbReference type="SAM" id="MobiDB-lite"/>
    </source>
</evidence>